<reference evidence="1" key="1">
    <citation type="journal article" date="2023" name="Mol. Biol. Evol.">
        <title>Third-Generation Sequencing Reveals the Adaptive Role of the Epigenome in Three Deep-Sea Polychaetes.</title>
        <authorList>
            <person name="Perez M."/>
            <person name="Aroh O."/>
            <person name="Sun Y."/>
            <person name="Lan Y."/>
            <person name="Juniper S.K."/>
            <person name="Young C.R."/>
            <person name="Angers B."/>
            <person name="Qian P.Y."/>
        </authorList>
    </citation>
    <scope>NUCLEOTIDE SEQUENCE</scope>
    <source>
        <strain evidence="1">R07B-5</strain>
    </source>
</reference>
<sequence>MGRPTPRGRSGTAAAAMKTDSVGLTEDVSGCLDYDTQLHKHTWKMEIPGDPLGLKSPCLPKRLPYTSKVRLSSKTAPFRCHNFTFLY</sequence>
<accession>A0AAD9NNI2</accession>
<evidence type="ECO:0000313" key="1">
    <source>
        <dbReference type="EMBL" id="KAK2174938.1"/>
    </source>
</evidence>
<dbReference type="Proteomes" id="UP001209878">
    <property type="component" value="Unassembled WGS sequence"/>
</dbReference>
<comment type="caution">
    <text evidence="1">The sequence shown here is derived from an EMBL/GenBank/DDBJ whole genome shotgun (WGS) entry which is preliminary data.</text>
</comment>
<protein>
    <submittedName>
        <fullName evidence="1">Uncharacterized protein</fullName>
    </submittedName>
</protein>
<evidence type="ECO:0000313" key="2">
    <source>
        <dbReference type="Proteomes" id="UP001209878"/>
    </source>
</evidence>
<dbReference type="AlphaFoldDB" id="A0AAD9NNI2"/>
<proteinExistence type="predicted"/>
<name>A0AAD9NNI2_RIDPI</name>
<gene>
    <name evidence="1" type="ORF">NP493_765g01014</name>
</gene>
<keyword evidence="2" id="KW-1185">Reference proteome</keyword>
<dbReference type="EMBL" id="JAODUO010000765">
    <property type="protein sequence ID" value="KAK2174938.1"/>
    <property type="molecule type" value="Genomic_DNA"/>
</dbReference>
<organism evidence="1 2">
    <name type="scientific">Ridgeia piscesae</name>
    <name type="common">Tubeworm</name>
    <dbReference type="NCBI Taxonomy" id="27915"/>
    <lineage>
        <taxon>Eukaryota</taxon>
        <taxon>Metazoa</taxon>
        <taxon>Spiralia</taxon>
        <taxon>Lophotrochozoa</taxon>
        <taxon>Annelida</taxon>
        <taxon>Polychaeta</taxon>
        <taxon>Sedentaria</taxon>
        <taxon>Canalipalpata</taxon>
        <taxon>Sabellida</taxon>
        <taxon>Siboglinidae</taxon>
        <taxon>Ridgeia</taxon>
    </lineage>
</organism>